<proteinExistence type="predicted"/>
<dbReference type="Proteomes" id="UP000016924">
    <property type="component" value="Unassembled WGS sequence"/>
</dbReference>
<sequence>MLDERNRGLKYIKSLEFYVRKSSAKLSPGVHNVGKSLLAYIKTLLLWSAQNNLRNVEFYHGTWSHGPKAASNAIKAVEHVNHVRITPNSYEGLQHIYILFKNRRISALHLDFRTLAPEPSPPRNNTSGPGVDQITTLLFAHLMPIKNATLNLTQLTLWNVDLSLCDKSWIPLLDHKALRKLELVRCLGTGRFLRSLINHPTLINEPAHLESLVIVVDADAIEANDTVPAVDHFLRNTPISLEHLWLQIPRQNELPTLAHIARHGITLKTLHLDCSNSQAGESQPSSAHYNIDVLRKYLPRFANITQLGLSLQPFLNAKFTREDGIYLLSESPGPILAKINPATLVIPTSPSDIHDASGLAAAPTVDMQAYICGMMATSIFQLSTELCRQSRLPRRSNLRTIAFRLPSPVGLATPLSSGACFTQAGRTGSAVTAPNRTVACFTRGRLTVDGVSSEVAVPISLNKLTDLGEEVEIVERMAIFGDDVLEV</sequence>
<dbReference type="AlphaFoldDB" id="R7YK71"/>
<dbReference type="STRING" id="1168221.R7YK71"/>
<protein>
    <submittedName>
        <fullName evidence="1">Uncharacterized protein</fullName>
    </submittedName>
</protein>
<gene>
    <name evidence="1" type="ORF">W97_01499</name>
</gene>
<name>R7YK71_CONA1</name>
<dbReference type="EMBL" id="JH767558">
    <property type="protein sequence ID" value="EON62278.1"/>
    <property type="molecule type" value="Genomic_DNA"/>
</dbReference>
<reference evidence="2" key="1">
    <citation type="submission" date="2012-06" db="EMBL/GenBank/DDBJ databases">
        <title>The genome sequence of Coniosporium apollinis CBS 100218.</title>
        <authorList>
            <consortium name="The Broad Institute Genome Sequencing Platform"/>
            <person name="Cuomo C."/>
            <person name="Gorbushina A."/>
            <person name="Noack S."/>
            <person name="Walker B."/>
            <person name="Young S.K."/>
            <person name="Zeng Q."/>
            <person name="Gargeya S."/>
            <person name="Fitzgerald M."/>
            <person name="Haas B."/>
            <person name="Abouelleil A."/>
            <person name="Alvarado L."/>
            <person name="Arachchi H.M."/>
            <person name="Berlin A.M."/>
            <person name="Chapman S.B."/>
            <person name="Goldberg J."/>
            <person name="Griggs A."/>
            <person name="Gujja S."/>
            <person name="Hansen M."/>
            <person name="Howarth C."/>
            <person name="Imamovic A."/>
            <person name="Larimer J."/>
            <person name="McCowan C."/>
            <person name="Montmayeur A."/>
            <person name="Murphy C."/>
            <person name="Neiman D."/>
            <person name="Pearson M."/>
            <person name="Priest M."/>
            <person name="Roberts A."/>
            <person name="Saif S."/>
            <person name="Shea T."/>
            <person name="Sisk P."/>
            <person name="Sykes S."/>
            <person name="Wortman J."/>
            <person name="Nusbaum C."/>
            <person name="Birren B."/>
        </authorList>
    </citation>
    <scope>NUCLEOTIDE SEQUENCE [LARGE SCALE GENOMIC DNA]</scope>
    <source>
        <strain evidence="2">CBS 100218</strain>
    </source>
</reference>
<organism evidence="1 2">
    <name type="scientific">Coniosporium apollinis (strain CBS 100218)</name>
    <name type="common">Rock-inhabiting black yeast</name>
    <dbReference type="NCBI Taxonomy" id="1168221"/>
    <lineage>
        <taxon>Eukaryota</taxon>
        <taxon>Fungi</taxon>
        <taxon>Dikarya</taxon>
        <taxon>Ascomycota</taxon>
        <taxon>Pezizomycotina</taxon>
        <taxon>Dothideomycetes</taxon>
        <taxon>Dothideomycetes incertae sedis</taxon>
        <taxon>Coniosporium</taxon>
    </lineage>
</organism>
<evidence type="ECO:0000313" key="2">
    <source>
        <dbReference type="Proteomes" id="UP000016924"/>
    </source>
</evidence>
<dbReference type="RefSeq" id="XP_007777595.1">
    <property type="nucleotide sequence ID" value="XM_007779405.1"/>
</dbReference>
<keyword evidence="2" id="KW-1185">Reference proteome</keyword>
<evidence type="ECO:0000313" key="1">
    <source>
        <dbReference type="EMBL" id="EON62278.1"/>
    </source>
</evidence>
<dbReference type="GeneID" id="19898810"/>
<accession>R7YK71</accession>
<dbReference type="OrthoDB" id="3793415at2759"/>
<dbReference type="HOGENOM" id="CLU_560214_0_0_1"/>